<reference evidence="3 4" key="1">
    <citation type="journal article" date="2020" name="ISME J.">
        <title>Uncovering the hidden diversity of litter-decomposition mechanisms in mushroom-forming fungi.</title>
        <authorList>
            <person name="Floudas D."/>
            <person name="Bentzer J."/>
            <person name="Ahren D."/>
            <person name="Johansson T."/>
            <person name="Persson P."/>
            <person name="Tunlid A."/>
        </authorList>
    </citation>
    <scope>NUCLEOTIDE SEQUENCE [LARGE SCALE GENOMIC DNA]</scope>
    <source>
        <strain evidence="3 4">CBS 661.87</strain>
    </source>
</reference>
<dbReference type="Proteomes" id="UP000565441">
    <property type="component" value="Unassembled WGS sequence"/>
</dbReference>
<evidence type="ECO:0000313" key="3">
    <source>
        <dbReference type="EMBL" id="KAF5386830.1"/>
    </source>
</evidence>
<keyword evidence="1" id="KW-0808">Transferase</keyword>
<comment type="caution">
    <text evidence="3">The sequence shown here is derived from an EMBL/GenBank/DDBJ whole genome shotgun (WGS) entry which is preliminary data.</text>
</comment>
<dbReference type="GO" id="GO:0003723">
    <property type="term" value="F:RNA binding"/>
    <property type="evidence" value="ECO:0007669"/>
    <property type="project" value="UniProtKB-KW"/>
</dbReference>
<proteinExistence type="inferred from homology"/>
<gene>
    <name evidence="3" type="ORF">D9615_001534</name>
</gene>
<dbReference type="Pfam" id="PF05183">
    <property type="entry name" value="RdRP"/>
    <property type="match status" value="1"/>
</dbReference>
<dbReference type="GO" id="GO:0030422">
    <property type="term" value="P:siRNA processing"/>
    <property type="evidence" value="ECO:0007669"/>
    <property type="project" value="TreeGrafter"/>
</dbReference>
<dbReference type="EC" id="2.7.7.48" evidence="1"/>
<keyword evidence="1" id="KW-0694">RNA-binding</keyword>
<accession>A0A8H5HP07</accession>
<comment type="catalytic activity">
    <reaction evidence="1">
        <text>RNA(n) + a ribonucleoside 5'-triphosphate = RNA(n+1) + diphosphate</text>
        <dbReference type="Rhea" id="RHEA:21248"/>
        <dbReference type="Rhea" id="RHEA-COMP:14527"/>
        <dbReference type="Rhea" id="RHEA-COMP:17342"/>
        <dbReference type="ChEBI" id="CHEBI:33019"/>
        <dbReference type="ChEBI" id="CHEBI:61557"/>
        <dbReference type="ChEBI" id="CHEBI:140395"/>
        <dbReference type="EC" id="2.7.7.48"/>
    </reaction>
</comment>
<dbReference type="PANTHER" id="PTHR23079">
    <property type="entry name" value="RNA-DEPENDENT RNA POLYMERASE"/>
    <property type="match status" value="1"/>
</dbReference>
<keyword evidence="1" id="KW-0548">Nucleotidyltransferase</keyword>
<protein>
    <recommendedName>
        <fullName evidence="1">RNA-dependent RNA polymerase</fullName>
        <ecNumber evidence="1">2.7.7.48</ecNumber>
    </recommendedName>
</protein>
<dbReference type="OrthoDB" id="6513042at2759"/>
<feature type="domain" description="RDRP core" evidence="2">
    <location>
        <begin position="427"/>
        <end position="1022"/>
    </location>
</feature>
<dbReference type="GO" id="GO:0003968">
    <property type="term" value="F:RNA-directed RNA polymerase activity"/>
    <property type="evidence" value="ECO:0007669"/>
    <property type="project" value="UniProtKB-KW"/>
</dbReference>
<dbReference type="AlphaFoldDB" id="A0A8H5HP07"/>
<sequence length="1216" mass="138074">MDLKIVYLPYDVNEWTVTRKVATILHSEEFAPRRRDENAVDRPINFRVKLNPSKAGGVGNDGSGFLTLPTNEIGFKFLNWVKDSPLRIEGKKIKFYMHGSPPPYLALTLDKTPYINPDIEEERQQKLMDLGDQFRVDAVQFGLFYRPKYPSSPQERLSSRAFSVEWERKYTTESIGWLAFEYDHKLIRISLGNDMTDKVGSSIAINLASIQKIAVGYDGNPYVCFDTLTPPILEEIEFHRALTGDKEKDNRKFKRRVGSLHPGHKVVAPYAQHLRILIYNDPKVDIVRKFTEMCKIAGLAENMIIHCQGANNVYADRQGFFTPKRLYRLGCEFKQLPWPVAFQLESLLHNCLLHTEDITTLLPSVRKLCAGHGARDVANLLRHYHEKLEIRPIRESPLDCFARVNREFTSLDSVLPPGSFHCSHVTFTPTRMILEGPYATQSNRVIRMYSDYLDHFVRVDFRDEDRLQYRWAREVDGSTYLQERVGGILKDGFELAGRHFEFLAYSSSALREHAVWFMNPFHHKKWGFIDSEYIRRTLGDFEGTELLKSPSKYAARMAQAFTATDPSVQIRRDEWKEIADLGFEPYQFTDGVGTISKALGDRIWAALCAGRGDNFKKSVQPSAYQIRFLGYKGVVGVDEELDKRSDGIHMQLRPSMRKFKVSQAETADIEIAQAFEHPNTCYLNRPLIMILEDLGVRMDSFVKLQDDAVAEARTINDSCSQFRSILDGHGLGRPYRLARLLKSIEELGLELNSQNRSPGFDNPFLRQVRQVSMLDVLREIKHSARIPIPQSYLLVGVADEGPAYTNAGVENHVIIFLRFYPKLASKDLLKLNRRGWRDPARFLGALWFIPAMYNGHMKNVVVLPSVGSRSLASQLGGGDVDGDLFSVICYEPLLPSDTDEPAAYKSAGTFTIERDSTVEDICDFIVEYINSDVLGLLSDRLLVIADQSKEGIRDESCTWLAQLCSQAVDYPKQGMAVDINNNRLPRTLIRCKPDWHAAEVVSPRHTDYYESSRALGVLYRSITLDDPEPIAIDAKAEKQSPQDPITLRLKARVERHLCSASKPVDISQHISTTFRRYVDELQYICATHTISNTPGVRLLEAEVVAGTILAKCSQRRWRKDRMYRMRLHASTLARDVQKELIDDVGNASQEQLIIGLGNAWEAWMYSQTLNYAFGACSFGLIALGVIFDSLDRLGGVDIAEADSESLEVNGDSMSSF</sequence>
<evidence type="ECO:0000259" key="2">
    <source>
        <dbReference type="Pfam" id="PF05183"/>
    </source>
</evidence>
<organism evidence="3 4">
    <name type="scientific">Tricholomella constricta</name>
    <dbReference type="NCBI Taxonomy" id="117010"/>
    <lineage>
        <taxon>Eukaryota</taxon>
        <taxon>Fungi</taxon>
        <taxon>Dikarya</taxon>
        <taxon>Basidiomycota</taxon>
        <taxon>Agaricomycotina</taxon>
        <taxon>Agaricomycetes</taxon>
        <taxon>Agaricomycetidae</taxon>
        <taxon>Agaricales</taxon>
        <taxon>Tricholomatineae</taxon>
        <taxon>Lyophyllaceae</taxon>
        <taxon>Tricholomella</taxon>
    </lineage>
</organism>
<dbReference type="PANTHER" id="PTHR23079:SF55">
    <property type="entry name" value="RNA-DIRECTED RNA POLYMERASE"/>
    <property type="match status" value="1"/>
</dbReference>
<dbReference type="EMBL" id="JAACJP010000002">
    <property type="protein sequence ID" value="KAF5386830.1"/>
    <property type="molecule type" value="Genomic_DNA"/>
</dbReference>
<name>A0A8H5HP07_9AGAR</name>
<keyword evidence="4" id="KW-1185">Reference proteome</keyword>
<dbReference type="InterPro" id="IPR057596">
    <property type="entry name" value="RDRP_core"/>
</dbReference>
<dbReference type="GO" id="GO:0031380">
    <property type="term" value="C:nuclear RNA-directed RNA polymerase complex"/>
    <property type="evidence" value="ECO:0007669"/>
    <property type="project" value="TreeGrafter"/>
</dbReference>
<keyword evidence="1" id="KW-0696">RNA-directed RNA polymerase</keyword>
<evidence type="ECO:0000313" key="4">
    <source>
        <dbReference type="Proteomes" id="UP000565441"/>
    </source>
</evidence>
<comment type="similarity">
    <text evidence="1">Belongs to the RdRP family.</text>
</comment>
<evidence type="ECO:0000256" key="1">
    <source>
        <dbReference type="RuleBase" id="RU363098"/>
    </source>
</evidence>
<dbReference type="InterPro" id="IPR007855">
    <property type="entry name" value="RDRP"/>
</dbReference>